<sequence length="484" mass="54923">MRVFQPECTLPERGPAFIQQPNVRSTMDIVWSALVIIFLCTWSITHLSVPPQVRLLPPAKSFWEDCRRDILEVWYPFRRKALWMLFNILVPEYVFSKALVDHLGARRGTKIILDFQSGEKRDDEVDWTLTHTHFANMGGVFVRFDSDGIDPSATEGPGSSIQYMKQLIDCCKEGYRGLGPFDWSVHKAHYNMGKRWLDEHDDEHVDRESARALVGDVWVLSSAQLLEARKLGIIEKLPRRITRAEINDKNKGDGLVKTLAVIQVLWLVIQLIIRAKMGRQSSQIEITALAFAVCALITYLLLLSRPKDVYTPIVINAVRDADFDEFCKIVRLSQPTFMMSGCGYTMETTARPYVGEDRDRYGDMLAVGLCGGLSIFGAVHLIAWNFDYPNDGERLAWRISALVVTFLPIIVMALERGWNEPTWANGGCLKSTVFHTCLIVSSVMKFVVFPVARLYLLVEALRSTYFLPPTTYAATWANNIPHIG</sequence>
<accession>A0AA39YAY0</accession>
<feature type="transmembrane region" description="Helical" evidence="1">
    <location>
        <begin position="395"/>
        <end position="413"/>
    </location>
</feature>
<organism evidence="2 3">
    <name type="scientific">Cercophora newfieldiana</name>
    <dbReference type="NCBI Taxonomy" id="92897"/>
    <lineage>
        <taxon>Eukaryota</taxon>
        <taxon>Fungi</taxon>
        <taxon>Dikarya</taxon>
        <taxon>Ascomycota</taxon>
        <taxon>Pezizomycotina</taxon>
        <taxon>Sordariomycetes</taxon>
        <taxon>Sordariomycetidae</taxon>
        <taxon>Sordariales</taxon>
        <taxon>Lasiosphaeriaceae</taxon>
        <taxon>Cercophora</taxon>
    </lineage>
</organism>
<proteinExistence type="predicted"/>
<dbReference type="PANTHER" id="PTHR35043">
    <property type="entry name" value="TRANSCRIPTION FACTOR DOMAIN-CONTAINING PROTEIN"/>
    <property type="match status" value="1"/>
</dbReference>
<keyword evidence="1" id="KW-0812">Transmembrane</keyword>
<keyword evidence="1" id="KW-1133">Transmembrane helix</keyword>
<keyword evidence="3" id="KW-1185">Reference proteome</keyword>
<gene>
    <name evidence="2" type="ORF">B0T16DRAFT_455643</name>
</gene>
<evidence type="ECO:0000256" key="1">
    <source>
        <dbReference type="SAM" id="Phobius"/>
    </source>
</evidence>
<feature type="transmembrane region" description="Helical" evidence="1">
    <location>
        <begin position="364"/>
        <end position="383"/>
    </location>
</feature>
<name>A0AA39YAY0_9PEZI</name>
<feature type="transmembrane region" description="Helical" evidence="1">
    <location>
        <begin position="81"/>
        <end position="100"/>
    </location>
</feature>
<dbReference type="AlphaFoldDB" id="A0AA39YAY0"/>
<dbReference type="EMBL" id="JAULSV010000003">
    <property type="protein sequence ID" value="KAK0648147.1"/>
    <property type="molecule type" value="Genomic_DNA"/>
</dbReference>
<keyword evidence="1" id="KW-0472">Membrane</keyword>
<evidence type="ECO:0000313" key="3">
    <source>
        <dbReference type="Proteomes" id="UP001174936"/>
    </source>
</evidence>
<feature type="transmembrane region" description="Helical" evidence="1">
    <location>
        <begin position="433"/>
        <end position="456"/>
    </location>
</feature>
<feature type="transmembrane region" description="Helical" evidence="1">
    <location>
        <begin position="284"/>
        <end position="302"/>
    </location>
</feature>
<evidence type="ECO:0000313" key="2">
    <source>
        <dbReference type="EMBL" id="KAK0648147.1"/>
    </source>
</evidence>
<reference evidence="2" key="1">
    <citation type="submission" date="2023-06" db="EMBL/GenBank/DDBJ databases">
        <title>Genome-scale phylogeny and comparative genomics of the fungal order Sordariales.</title>
        <authorList>
            <consortium name="Lawrence Berkeley National Laboratory"/>
            <person name="Hensen N."/>
            <person name="Bonometti L."/>
            <person name="Westerberg I."/>
            <person name="Brannstrom I.O."/>
            <person name="Guillou S."/>
            <person name="Cros-Aarteil S."/>
            <person name="Calhoun S."/>
            <person name="Haridas S."/>
            <person name="Kuo A."/>
            <person name="Mondo S."/>
            <person name="Pangilinan J."/>
            <person name="Riley R."/>
            <person name="Labutti K."/>
            <person name="Andreopoulos B."/>
            <person name="Lipzen A."/>
            <person name="Chen C."/>
            <person name="Yanf M."/>
            <person name="Daum C."/>
            <person name="Ng V."/>
            <person name="Clum A."/>
            <person name="Steindorff A."/>
            <person name="Ohm R."/>
            <person name="Martin F."/>
            <person name="Silar P."/>
            <person name="Natvig D."/>
            <person name="Lalanne C."/>
            <person name="Gautier V."/>
            <person name="Ament-Velasquez S.L."/>
            <person name="Kruys A."/>
            <person name="Hutchinson M.I."/>
            <person name="Powell A.J."/>
            <person name="Barry K."/>
            <person name="Miller A.N."/>
            <person name="Grigoriev I.V."/>
            <person name="Debuchy R."/>
            <person name="Gladieux P."/>
            <person name="Thoren M.H."/>
            <person name="Johannesson H."/>
        </authorList>
    </citation>
    <scope>NUCLEOTIDE SEQUENCE</scope>
    <source>
        <strain evidence="2">SMH2532-1</strain>
    </source>
</reference>
<feature type="transmembrane region" description="Helical" evidence="1">
    <location>
        <begin position="29"/>
        <end position="49"/>
    </location>
</feature>
<dbReference type="Proteomes" id="UP001174936">
    <property type="component" value="Unassembled WGS sequence"/>
</dbReference>
<protein>
    <submittedName>
        <fullName evidence="2">Uncharacterized protein</fullName>
    </submittedName>
</protein>
<comment type="caution">
    <text evidence="2">The sequence shown here is derived from an EMBL/GenBank/DDBJ whole genome shotgun (WGS) entry which is preliminary data.</text>
</comment>
<dbReference type="PANTHER" id="PTHR35043:SF7">
    <property type="entry name" value="TRANSCRIPTION FACTOR DOMAIN-CONTAINING PROTEIN"/>
    <property type="match status" value="1"/>
</dbReference>